<feature type="compositionally biased region" description="Low complexity" evidence="1">
    <location>
        <begin position="337"/>
        <end position="347"/>
    </location>
</feature>
<proteinExistence type="predicted"/>
<keyword evidence="3" id="KW-1185">Reference proteome</keyword>
<evidence type="ECO:0000313" key="2">
    <source>
        <dbReference type="EMBL" id="KAK7742877.1"/>
    </source>
</evidence>
<evidence type="ECO:0000313" key="3">
    <source>
        <dbReference type="Proteomes" id="UP001430848"/>
    </source>
</evidence>
<dbReference type="EMBL" id="JAKNSF020000001">
    <property type="protein sequence ID" value="KAK7742877.1"/>
    <property type="molecule type" value="Genomic_DNA"/>
</dbReference>
<feature type="region of interest" description="Disordered" evidence="1">
    <location>
        <begin position="327"/>
        <end position="359"/>
    </location>
</feature>
<sequence>MKLTPIRVRGKRGQPKPEKKRKDKGLGDADLEGTPVPNSKRVRKHHGKDGDAKMKNGLSRLSQLPQEVLERVFIASQNLSLPLVSRDLFHRLSSDSIKYQMVGAAFGSTWDAYYGIDKFEVSSYDGWQWDVKRCQGNPDFQSAILACSWAKTPVLLLSFDVWIRQHAAGRAYFTIPQLKKERLADVPRPGSLYDRAYITAADGDESASTMTMREKLGFDSDCFLRYIMPPSTDSNAFPDRQPLRILGDRLRALLGTHLEVHLGTKVPTSLLSGPFESDEGSIEMGIEKMQRLFWLVRGGACIQEDQTWEATRTGFQHILQLVANAGAQDPSGDYDEPPSGQGEAESSSPPPPPAPTTPLERLKLAAGLLALFDFLGIFDAQWPRYIVQTSLLQVSRMIPASAPRSAQEALLGALASKLRSVLGRHGERIVDARHMGMGWASRLERPRAYVREAGFADVCRQRAKMFLYPLTEGTAEGDNLPSSPVVGAAAGGLGHEPWSDFGLD</sequence>
<comment type="caution">
    <text evidence="2">The sequence shown here is derived from an EMBL/GenBank/DDBJ whole genome shotgun (WGS) entry which is preliminary data.</text>
</comment>
<dbReference type="Proteomes" id="UP001430848">
    <property type="component" value="Unassembled WGS sequence"/>
</dbReference>
<feature type="compositionally biased region" description="Basic residues" evidence="1">
    <location>
        <begin position="8"/>
        <end position="23"/>
    </location>
</feature>
<protein>
    <submittedName>
        <fullName evidence="2">Eisosomes component</fullName>
    </submittedName>
</protein>
<name>A0ABR1PRD4_DIAER</name>
<gene>
    <name evidence="2" type="primary">SUR7_1</name>
    <name evidence="2" type="ORF">SLS63_000445</name>
</gene>
<accession>A0ABR1PRD4</accession>
<organism evidence="2 3">
    <name type="scientific">Diaporthe eres</name>
    <name type="common">Phomopsis oblonga</name>
    <dbReference type="NCBI Taxonomy" id="83184"/>
    <lineage>
        <taxon>Eukaryota</taxon>
        <taxon>Fungi</taxon>
        <taxon>Dikarya</taxon>
        <taxon>Ascomycota</taxon>
        <taxon>Pezizomycotina</taxon>
        <taxon>Sordariomycetes</taxon>
        <taxon>Sordariomycetidae</taxon>
        <taxon>Diaporthales</taxon>
        <taxon>Diaporthaceae</taxon>
        <taxon>Diaporthe</taxon>
        <taxon>Diaporthe eres species complex</taxon>
    </lineage>
</organism>
<evidence type="ECO:0000256" key="1">
    <source>
        <dbReference type="SAM" id="MobiDB-lite"/>
    </source>
</evidence>
<feature type="region of interest" description="Disordered" evidence="1">
    <location>
        <begin position="1"/>
        <end position="57"/>
    </location>
</feature>
<reference evidence="2 3" key="1">
    <citation type="submission" date="2024-02" db="EMBL/GenBank/DDBJ databases">
        <title>De novo assembly and annotation of 12 fungi associated with fruit tree decline syndrome in Ontario, Canada.</title>
        <authorList>
            <person name="Sulman M."/>
            <person name="Ellouze W."/>
            <person name="Ilyukhin E."/>
        </authorList>
    </citation>
    <scope>NUCLEOTIDE SEQUENCE [LARGE SCALE GENOMIC DNA]</scope>
    <source>
        <strain evidence="2 3">M169</strain>
    </source>
</reference>